<protein>
    <recommendedName>
        <fullName evidence="2">Metalloprotease TldD/E C-terminal domain-containing protein</fullName>
    </recommendedName>
</protein>
<dbReference type="AlphaFoldDB" id="A0A4E0QPB9"/>
<evidence type="ECO:0000259" key="2">
    <source>
        <dbReference type="Pfam" id="PF19289"/>
    </source>
</evidence>
<dbReference type="PANTHER" id="PTHR30624">
    <property type="entry name" value="UNCHARACTERIZED PROTEIN TLDD AND PMBA"/>
    <property type="match status" value="1"/>
</dbReference>
<dbReference type="GO" id="GO:0008237">
    <property type="term" value="F:metallopeptidase activity"/>
    <property type="evidence" value="ECO:0007669"/>
    <property type="project" value="InterPro"/>
</dbReference>
<dbReference type="PANTHER" id="PTHR30624:SF10">
    <property type="entry name" value="CONSERVED PROTEIN"/>
    <property type="match status" value="1"/>
</dbReference>
<evidence type="ECO:0000313" key="3">
    <source>
        <dbReference type="EMBL" id="TGO02120.1"/>
    </source>
</evidence>
<keyword evidence="4" id="KW-1185">Reference proteome</keyword>
<comment type="caution">
    <text evidence="3">The sequence shown here is derived from an EMBL/GenBank/DDBJ whole genome shotgun (WGS) entry which is preliminary data.</text>
</comment>
<name>A0A4E0QPB9_9GAMM</name>
<dbReference type="EMBL" id="JSZA02000218">
    <property type="protein sequence ID" value="TGO02120.1"/>
    <property type="molecule type" value="Genomic_DNA"/>
</dbReference>
<evidence type="ECO:0000313" key="4">
    <source>
        <dbReference type="Proteomes" id="UP000030428"/>
    </source>
</evidence>
<dbReference type="Pfam" id="PF19289">
    <property type="entry name" value="PmbA_TldD_3rd"/>
    <property type="match status" value="1"/>
</dbReference>
<organism evidence="3 4">
    <name type="scientific">Candidatus Thiomargarita nelsonii</name>
    <dbReference type="NCBI Taxonomy" id="1003181"/>
    <lineage>
        <taxon>Bacteria</taxon>
        <taxon>Pseudomonadati</taxon>
        <taxon>Pseudomonadota</taxon>
        <taxon>Gammaproteobacteria</taxon>
        <taxon>Thiotrichales</taxon>
        <taxon>Thiotrichaceae</taxon>
        <taxon>Thiomargarita</taxon>
    </lineage>
</organism>
<dbReference type="SUPFAM" id="SSF111283">
    <property type="entry name" value="Putative modulator of DNA gyrase, PmbA/TldD"/>
    <property type="match status" value="1"/>
</dbReference>
<dbReference type="InterPro" id="IPR051463">
    <property type="entry name" value="Peptidase_U62_metallo"/>
</dbReference>
<dbReference type="GO" id="GO:0005829">
    <property type="term" value="C:cytosol"/>
    <property type="evidence" value="ECO:0007669"/>
    <property type="project" value="TreeGrafter"/>
</dbReference>
<dbReference type="InterPro" id="IPR045569">
    <property type="entry name" value="Metalloprtase-TldD/E_C"/>
</dbReference>
<gene>
    <name evidence="3" type="ORF">PN36_30115</name>
</gene>
<sequence>MTYVTPVPWDFALDVAAEVANAYSMKTFSYQYIENTSLNVEPGIFMQTNLSWSIDDSRNKFQFGCEWAQLIEKGELTQVVKNPNYRGISATFWRNLKKVGNADSFEILGLPNCGKGEPNQVIRVGHASPVCLFDNVDVFGGV</sequence>
<reference evidence="3 4" key="1">
    <citation type="journal article" date="2016" name="Front. Microbiol.">
        <title>Single-Cell (Meta-)Genomics of a Dimorphic Candidatus Thiomargarita nelsonii Reveals Genomic Plasticity.</title>
        <authorList>
            <person name="Flood B.E."/>
            <person name="Fliss P."/>
            <person name="Jones D.S."/>
            <person name="Dick G.J."/>
            <person name="Jain S."/>
            <person name="Kaster A.K."/>
            <person name="Winkel M."/>
            <person name="Mussmann M."/>
            <person name="Bailey J."/>
        </authorList>
    </citation>
    <scope>NUCLEOTIDE SEQUENCE [LARGE SCALE GENOMIC DNA]</scope>
    <source>
        <strain evidence="3">Hydrate Ridge</strain>
    </source>
</reference>
<comment type="similarity">
    <text evidence="1">Belongs to the peptidase U62 family.</text>
</comment>
<accession>A0A4E0QPB9</accession>
<proteinExistence type="inferred from homology"/>
<evidence type="ECO:0000256" key="1">
    <source>
        <dbReference type="ARBA" id="ARBA00005836"/>
    </source>
</evidence>
<dbReference type="InterPro" id="IPR036059">
    <property type="entry name" value="TldD/PmbA_sf"/>
</dbReference>
<feature type="domain" description="Metalloprotease TldD/E C-terminal" evidence="2">
    <location>
        <begin position="39"/>
        <end position="138"/>
    </location>
</feature>
<dbReference type="GO" id="GO:0006508">
    <property type="term" value="P:proteolysis"/>
    <property type="evidence" value="ECO:0007669"/>
    <property type="project" value="InterPro"/>
</dbReference>
<dbReference type="Proteomes" id="UP000030428">
    <property type="component" value="Unassembled WGS sequence"/>
</dbReference>